<dbReference type="PANTHER" id="PTHR42951:SF22">
    <property type="entry name" value="METALLO BETA-LACTAMASE SUPERFAMILY LIPOPROTEIN"/>
    <property type="match status" value="1"/>
</dbReference>
<dbReference type="Gene3D" id="3.60.15.10">
    <property type="entry name" value="Ribonuclease Z/Hydroxyacylglutathione hydrolase-like"/>
    <property type="match status" value="1"/>
</dbReference>
<name>A0A7C2ASJ4_THERO</name>
<protein>
    <submittedName>
        <fullName evidence="2">MBL fold metallo-hydrolase</fullName>
    </submittedName>
</protein>
<dbReference type="InterPro" id="IPR001279">
    <property type="entry name" value="Metallo-B-lactamas"/>
</dbReference>
<feature type="domain" description="Metallo-beta-lactamase" evidence="1">
    <location>
        <begin position="12"/>
        <end position="211"/>
    </location>
</feature>
<dbReference type="SMART" id="SM00849">
    <property type="entry name" value="Lactamase_B"/>
    <property type="match status" value="1"/>
</dbReference>
<proteinExistence type="predicted"/>
<dbReference type="CDD" id="cd07726">
    <property type="entry name" value="ST1585-like_MBL-fold"/>
    <property type="match status" value="1"/>
</dbReference>
<gene>
    <name evidence="2" type="ORF">ENP47_05530</name>
</gene>
<dbReference type="InterPro" id="IPR050855">
    <property type="entry name" value="NDM-1-like"/>
</dbReference>
<comment type="caution">
    <text evidence="2">The sequence shown here is derived from an EMBL/GenBank/DDBJ whole genome shotgun (WGS) entry which is preliminary data.</text>
</comment>
<dbReference type="InterPro" id="IPR037482">
    <property type="entry name" value="ST1585_MBL-fold"/>
</dbReference>
<reference evidence="2" key="1">
    <citation type="journal article" date="2020" name="mSystems">
        <title>Genome- and Community-Level Interaction Insights into Carbon Utilization and Element Cycling Functions of Hydrothermarchaeota in Hydrothermal Sediment.</title>
        <authorList>
            <person name="Zhou Z."/>
            <person name="Liu Y."/>
            <person name="Xu W."/>
            <person name="Pan J."/>
            <person name="Luo Z.H."/>
            <person name="Li M."/>
        </authorList>
    </citation>
    <scope>NUCLEOTIDE SEQUENCE [LARGE SCALE GENOMIC DNA]</scope>
    <source>
        <strain evidence="2">SpSt-222</strain>
    </source>
</reference>
<dbReference type="SUPFAM" id="SSF56281">
    <property type="entry name" value="Metallo-hydrolase/oxidoreductase"/>
    <property type="match status" value="1"/>
</dbReference>
<organism evidence="2">
    <name type="scientific">Thermomicrobium roseum</name>
    <dbReference type="NCBI Taxonomy" id="500"/>
    <lineage>
        <taxon>Bacteria</taxon>
        <taxon>Pseudomonadati</taxon>
        <taxon>Thermomicrobiota</taxon>
        <taxon>Thermomicrobia</taxon>
        <taxon>Thermomicrobiales</taxon>
        <taxon>Thermomicrobiaceae</taxon>
        <taxon>Thermomicrobium</taxon>
    </lineage>
</organism>
<dbReference type="PANTHER" id="PTHR42951">
    <property type="entry name" value="METALLO-BETA-LACTAMASE DOMAIN-CONTAINING"/>
    <property type="match status" value="1"/>
</dbReference>
<dbReference type="Pfam" id="PF00753">
    <property type="entry name" value="Lactamase_B"/>
    <property type="match status" value="1"/>
</dbReference>
<dbReference type="GO" id="GO:0016787">
    <property type="term" value="F:hydrolase activity"/>
    <property type="evidence" value="ECO:0007669"/>
    <property type="project" value="UniProtKB-KW"/>
</dbReference>
<evidence type="ECO:0000259" key="1">
    <source>
        <dbReference type="SMART" id="SM00849"/>
    </source>
</evidence>
<accession>A0A7C2ASJ4</accession>
<evidence type="ECO:0000313" key="2">
    <source>
        <dbReference type="EMBL" id="HEF65042.1"/>
    </source>
</evidence>
<sequence length="302" mass="33035">MIDLGFQGVPQVIAAYVFRGSDGVTIVDTGPSTTIPNLLAGLAELGVSDDAVHQLVLTHIHLDHGGAAGSLLQRFPRARVFVHPVGAPHLVDPSRLWASAARIYGDRMEQLWGEVRPCPKDRVVVLEDGETISLGDRQLLALATPGHASHHHAYLDTATGYVFAGDVAGIRIGGLPFVFPPTPPPDIDLGLWRRSIERLRALRPTRLCLGHFGTVHDCDWHFDDLLARLFLWAGWIGAQLELGADPAVIAERLQALTDEELRLVSGESTPLPAYHWASGSYRMTVDGYVRYFRSHRPFASGL</sequence>
<keyword evidence="2" id="KW-0378">Hydrolase</keyword>
<dbReference type="InterPro" id="IPR036866">
    <property type="entry name" value="RibonucZ/Hydroxyglut_hydro"/>
</dbReference>
<dbReference type="AlphaFoldDB" id="A0A7C2ASJ4"/>
<dbReference type="EMBL" id="DSJL01000010">
    <property type="protein sequence ID" value="HEF65042.1"/>
    <property type="molecule type" value="Genomic_DNA"/>
</dbReference>